<dbReference type="OrthoDB" id="9924308at2"/>
<dbReference type="PATRIC" id="fig|28037.209.peg.766"/>
<dbReference type="RefSeq" id="WP_045591838.1">
    <property type="nucleotide sequence ID" value="NZ_JYGM01000004.1"/>
</dbReference>
<dbReference type="EMBL" id="JYGM01000004">
    <property type="protein sequence ID" value="KJQ63981.1"/>
    <property type="molecule type" value="Genomic_DNA"/>
</dbReference>
<evidence type="ECO:0000313" key="3">
    <source>
        <dbReference type="Proteomes" id="UP000033657"/>
    </source>
</evidence>
<accession>A0A0F2D363</accession>
<keyword evidence="1" id="KW-0812">Transmembrane</keyword>
<dbReference type="Proteomes" id="UP000033657">
    <property type="component" value="Unassembled WGS sequence"/>
</dbReference>
<reference evidence="2 3" key="1">
    <citation type="submission" date="2015-02" db="EMBL/GenBank/DDBJ databases">
        <title>Evolution of amylase-binding proteins of oral streptococcal species.</title>
        <authorList>
            <person name="Haase E.M."/>
        </authorList>
    </citation>
    <scope>NUCLEOTIDE SEQUENCE [LARGE SCALE GENOMIC DNA]</scope>
    <source>
        <strain evidence="2 3">COL85/1862</strain>
    </source>
</reference>
<gene>
    <name evidence="2" type="ORF">TZ87_00764</name>
</gene>
<feature type="transmembrane region" description="Helical" evidence="1">
    <location>
        <begin position="101"/>
        <end position="122"/>
    </location>
</feature>
<proteinExistence type="predicted"/>
<dbReference type="AlphaFoldDB" id="A0A0F2D363"/>
<comment type="caution">
    <text evidence="2">The sequence shown here is derived from an EMBL/GenBank/DDBJ whole genome shotgun (WGS) entry which is preliminary data.</text>
</comment>
<protein>
    <submittedName>
        <fullName evidence="2">Uncharacterized protein</fullName>
    </submittedName>
</protein>
<evidence type="ECO:0000313" key="2">
    <source>
        <dbReference type="EMBL" id="KJQ63981.1"/>
    </source>
</evidence>
<organism evidence="2 3">
    <name type="scientific">Streptococcus oralis subsp. oralis</name>
    <dbReference type="NCBI Taxonomy" id="1891914"/>
    <lineage>
        <taxon>Bacteria</taxon>
        <taxon>Bacillati</taxon>
        <taxon>Bacillota</taxon>
        <taxon>Bacilli</taxon>
        <taxon>Lactobacillales</taxon>
        <taxon>Streptococcaceae</taxon>
        <taxon>Streptococcus</taxon>
    </lineage>
</organism>
<keyword evidence="1" id="KW-0472">Membrane</keyword>
<feature type="transmembrane region" description="Helical" evidence="1">
    <location>
        <begin position="75"/>
        <end position="95"/>
    </location>
</feature>
<sequence>MKSGEFRLILALFTSFFIIGALGIVLNVTISEVLVLSVGSVFFELLIHLLTHNKKRGNISSELCFNRYKQFIKKISAPTFFLLLLSIIFVVINGYKSSSVLFYTHIFVVLFTVGYIICSNNIELHISKKK</sequence>
<keyword evidence="1" id="KW-1133">Transmembrane helix</keyword>
<feature type="transmembrane region" description="Helical" evidence="1">
    <location>
        <begin position="33"/>
        <end position="51"/>
    </location>
</feature>
<evidence type="ECO:0000256" key="1">
    <source>
        <dbReference type="SAM" id="Phobius"/>
    </source>
</evidence>
<name>A0A0F2D363_STROR</name>